<dbReference type="PROSITE" id="PS50878">
    <property type="entry name" value="RT_POL"/>
    <property type="match status" value="1"/>
</dbReference>
<evidence type="ECO:0000259" key="4">
    <source>
        <dbReference type="PROSITE" id="PS50878"/>
    </source>
</evidence>
<dbReference type="PANTHER" id="PTHR19446">
    <property type="entry name" value="REVERSE TRANSCRIPTASES"/>
    <property type="match status" value="1"/>
</dbReference>
<proteinExistence type="predicted"/>
<evidence type="ECO:0000256" key="2">
    <source>
        <dbReference type="SAM" id="MobiDB-lite"/>
    </source>
</evidence>
<organism evidence="5 6">
    <name type="scientific">Tritrichomonas foetus</name>
    <dbReference type="NCBI Taxonomy" id="1144522"/>
    <lineage>
        <taxon>Eukaryota</taxon>
        <taxon>Metamonada</taxon>
        <taxon>Parabasalia</taxon>
        <taxon>Tritrichomonadida</taxon>
        <taxon>Tritrichomonadidae</taxon>
        <taxon>Tritrichomonas</taxon>
    </lineage>
</organism>
<dbReference type="InterPro" id="IPR013087">
    <property type="entry name" value="Znf_C2H2_type"/>
</dbReference>
<dbReference type="PROSITE" id="PS50157">
    <property type="entry name" value="ZINC_FINGER_C2H2_2"/>
    <property type="match status" value="1"/>
</dbReference>
<feature type="region of interest" description="Disordered" evidence="2">
    <location>
        <begin position="325"/>
        <end position="354"/>
    </location>
</feature>
<keyword evidence="6" id="KW-1185">Reference proteome</keyword>
<dbReference type="PROSITE" id="PS00028">
    <property type="entry name" value="ZINC_FINGER_C2H2_1"/>
    <property type="match status" value="1"/>
</dbReference>
<reference evidence="5" key="1">
    <citation type="submission" date="2016-10" db="EMBL/GenBank/DDBJ databases">
        <authorList>
            <person name="Benchimol M."/>
            <person name="Almeida L.G."/>
            <person name="Vasconcelos A.T."/>
            <person name="Perreira-Neves A."/>
            <person name="Rosa I.A."/>
            <person name="Tasca T."/>
            <person name="Bogo M.R."/>
            <person name="de Souza W."/>
        </authorList>
    </citation>
    <scope>NUCLEOTIDE SEQUENCE [LARGE SCALE GENOMIC DNA]</scope>
    <source>
        <strain evidence="5">K</strain>
    </source>
</reference>
<feature type="domain" description="C2H2-type" evidence="3">
    <location>
        <begin position="752"/>
        <end position="782"/>
    </location>
</feature>
<keyword evidence="1" id="KW-0862">Zinc</keyword>
<dbReference type="SUPFAM" id="SSF56672">
    <property type="entry name" value="DNA/RNA polymerases"/>
    <property type="match status" value="1"/>
</dbReference>
<evidence type="ECO:0008006" key="7">
    <source>
        <dbReference type="Google" id="ProtNLM"/>
    </source>
</evidence>
<feature type="region of interest" description="Disordered" evidence="2">
    <location>
        <begin position="591"/>
        <end position="639"/>
    </location>
</feature>
<dbReference type="InterPro" id="IPR043502">
    <property type="entry name" value="DNA/RNA_pol_sf"/>
</dbReference>
<evidence type="ECO:0000313" key="6">
    <source>
        <dbReference type="Proteomes" id="UP000179807"/>
    </source>
</evidence>
<feature type="domain" description="Reverse transcriptase" evidence="4">
    <location>
        <begin position="1292"/>
        <end position="1578"/>
    </location>
</feature>
<dbReference type="EMBL" id="MLAK01000698">
    <property type="protein sequence ID" value="OHT07399.1"/>
    <property type="molecule type" value="Genomic_DNA"/>
</dbReference>
<keyword evidence="1" id="KW-0479">Metal-binding</keyword>
<dbReference type="VEuPathDB" id="TrichDB:TRFO_24415"/>
<comment type="caution">
    <text evidence="5">The sequence shown here is derived from an EMBL/GenBank/DDBJ whole genome shotgun (WGS) entry which is preliminary data.</text>
</comment>
<evidence type="ECO:0000256" key="1">
    <source>
        <dbReference type="PROSITE-ProRule" id="PRU00042"/>
    </source>
</evidence>
<dbReference type="CDD" id="cd01650">
    <property type="entry name" value="RT_nLTR_like"/>
    <property type="match status" value="1"/>
</dbReference>
<accession>A0A1J4K7P0</accession>
<evidence type="ECO:0000259" key="3">
    <source>
        <dbReference type="PROSITE" id="PS50157"/>
    </source>
</evidence>
<dbReference type="GeneID" id="94838443"/>
<feature type="compositionally biased region" description="Basic and acidic residues" evidence="2">
    <location>
        <begin position="890"/>
        <end position="908"/>
    </location>
</feature>
<sequence>MDIPTYSESTPDKLSNDAILTEFRDIFSIESPISYETSHTSEQIQLFSDSLSPNLSITPSVQTKLHSLPSFSVDADSQSSDSLLSPPNYFQDRIFNNMEYNIIENPRLSPTDIYLEIQHWAGNFKINRDTGLFLRDCDIDDINYDGLLFLDEKDMGLDSTDEAESDSGAAIIAFNITDSFVSQFDSDLPNDMIFTNDDSCSSGLCSLDITSRLLNISNDATHDDLENSDNQKDISFNVFLPPTNSTSLPPIENCNPSRSIYVTDFNTNDIENSEINNNINNSNSFCKDKQILSIDFTNSSQTVTSKIIEETNDNSNDDIVPVNTTSNNISSVTSSNTPVDDSPEIKNEDIHPTSGTLPIVEFPLDEDDSLNPFPHNRNTSANSALQKIHDEFQQKLQCYDQQNMLMLLLLYQNQQMNESNKCELNQQINHMLSIIDNQNAQIQSMHYMFSQVMEHNLNHLVTQQNHIAHVGCNSVLDHRLTCNKAMDDVSTRLRSEFNDIILNQLNFQNRVIENCFFTLSQTVQTLLNQSQHPISTPHLNNKVNCDSNCMLSYAPQENMLCSCVTNVSNPQVPICSHNEQHSTQTSDGIIVSHNVHGSDDNSFRSNPNSPSGSSEDGSPPNPLPPDDSEPSQEDNQTQLKQKIYSQLSSVNSVEELNSLIHTWIEEDIIDTSLNEDDDLLMGMYKTRNYVFGGKFACPHANCFCSVNTAAKRKTHILEKHDNRNINPQISILNAILETKLVFKCNNIKLIPFFCMERDCGALFEDGESLRNHITNVHRSNSSLTTKFGWFWGQLIGIARSNNYAPGIHNFTAERLLYCCKQNDCFRTSRAAISSHIAQSTRPDHSNARVAGFGSYVIQSNLIVTNEDIDATQEASEIEHRSAPGTDVSDDGERLHDEAICSEEDHNEGTHNVSLRSDSARSSNVTGIAPSFDEDESDVLRTNDAGPDASSRLGDAVQRRNKALRWRMKYKILEESGISTPYLNKAFRSRVKKGLSDLYKNKIIPLLESYFPSNETEDCWFQFEGALFKATHILAKHTLHSIGKPKEALSKKPRLVKDYIKILNTAAQHNKDINSAVKLTKFIREYDSLLKANTDNETTRNSLGRLEDIIIHVAGSCNDEILRHFGVGDSPDTLRGFVSQSEEWRSKALEWLTDYANHLMNLKSEKITKHEIKRCQELYDDSPRKAMQRYVWPDAYPFCDIDIRNVEEHFTNDWSFSPQFQEADHDSVWHLDRIIDEEDMKQFWIDFIDEKEIMKIVQDRNPASSHGSDALSNAVLSLEPKHAVKFILILLKAIKCTKRTPDNWKHNKTILLFKKNDSSKINNWRPITVTSVIYRTVMSHIAQCFQKLNDRCTYISPEQKGFRHLVNGCFNHTAAVNELMRHCYRSGQDFLAATLDLSNAFGSINHRLIFSTMQQMGFDNAIVTIIKDFYKGTDSVISTHRGRTKPIRIRRGVKQGCPLSPILFDIAIEPLVRYVKKKSIRYGIITSNSTTTIHSAIQAYADDIVLLSNSEEGLQRLLDVVSEFSGFSCIGVNPSKCAITSYIRQNRSRVRSAFPFSIHDEEIPHIDINEFKEYLGAPIARSHVVNLLHTDRLVEELTNKINLIFKSPLRINQKVDALKRFVIPSMDFEMLTNSFRANDMIKLDKLIRSLVNKHIKQLSTPIPFFHTSWRDGGLGIQSLHERLYAFRLKQCGEVLTSTDNHTKQLFSIWLEEEERLRNIAKADDDDVSTFLDWKVKSDGSLDQSHNGTDCIFIRAFKATRKLRLELHISEDGDIIISNADNKEKFTVHSKCVMRKIVQILYKRWHSKLVSMKMKGHTFTTLYNNKISNFYFSPSPPNVNDNLLSFTIAARCNNLPTGEVISHNNETPECRLCNKQLKDTLAHRLNNCDPKKSKYTIRHNKVVQEVMASLKKASRIQFVFHENTTISLRGAPQLPPSVRNLRPDLWFVNPANGVLNIVEVTVPYGQMDDRTDCDPQSTLKLRMEEKLQKYLPLVKAVEDAINIKVNLYVIVVSSLGAVPSSTLVSLRKLLFNNKRLAEATARKISLAAIRGSALIYWNIRMNAGEIDANGSANLGDNEVNSSDDQVIDPDDTLFTDSQFATDQTNHDVVGDVSPLGEGLIHFSTSASEYDGLNDM</sequence>
<keyword evidence="1" id="KW-0863">Zinc-finger</keyword>
<dbReference type="SMART" id="SM00355">
    <property type="entry name" value="ZnF_C2H2"/>
    <property type="match status" value="2"/>
</dbReference>
<name>A0A1J4K7P0_9EUKA</name>
<dbReference type="GO" id="GO:0008270">
    <property type="term" value="F:zinc ion binding"/>
    <property type="evidence" value="ECO:0007669"/>
    <property type="project" value="UniProtKB-KW"/>
</dbReference>
<feature type="compositionally biased region" description="Polar residues" evidence="2">
    <location>
        <begin position="909"/>
        <end position="925"/>
    </location>
</feature>
<dbReference type="InterPro" id="IPR000477">
    <property type="entry name" value="RT_dom"/>
</dbReference>
<gene>
    <name evidence="5" type="ORF">TRFO_24415</name>
</gene>
<evidence type="ECO:0000313" key="5">
    <source>
        <dbReference type="EMBL" id="OHT07399.1"/>
    </source>
</evidence>
<feature type="region of interest" description="Disordered" evidence="2">
    <location>
        <begin position="872"/>
        <end position="955"/>
    </location>
</feature>
<dbReference type="RefSeq" id="XP_068360535.1">
    <property type="nucleotide sequence ID" value="XM_068503739.1"/>
</dbReference>
<dbReference type="OrthoDB" id="346743at2759"/>
<dbReference type="Pfam" id="PF00078">
    <property type="entry name" value="RVT_1"/>
    <property type="match status" value="1"/>
</dbReference>
<protein>
    <recommendedName>
        <fullName evidence="7">Reverse transcriptase domain-containing protein</fullName>
    </recommendedName>
</protein>
<feature type="compositionally biased region" description="Low complexity" evidence="2">
    <location>
        <begin position="325"/>
        <end position="339"/>
    </location>
</feature>
<feature type="compositionally biased region" description="Low complexity" evidence="2">
    <location>
        <begin position="603"/>
        <end position="618"/>
    </location>
</feature>
<dbReference type="Proteomes" id="UP000179807">
    <property type="component" value="Unassembled WGS sequence"/>
</dbReference>